<dbReference type="PANTHER" id="PTHR42877">
    <property type="entry name" value="L-ORNITHINE N(5)-MONOOXYGENASE-RELATED"/>
    <property type="match status" value="1"/>
</dbReference>
<dbReference type="Gene3D" id="3.50.50.60">
    <property type="entry name" value="FAD/NAD(P)-binding domain"/>
    <property type="match status" value="2"/>
</dbReference>
<dbReference type="SUPFAM" id="SSF51905">
    <property type="entry name" value="FAD/NAD(P)-binding domain"/>
    <property type="match status" value="2"/>
</dbReference>
<dbReference type="Pfam" id="PF13738">
    <property type="entry name" value="Pyr_redox_3"/>
    <property type="match status" value="1"/>
</dbReference>
<evidence type="ECO:0000313" key="1">
    <source>
        <dbReference type="EMBL" id="CAB4323079.1"/>
    </source>
</evidence>
<protein>
    <submittedName>
        <fullName evidence="1">Unannotated protein</fullName>
    </submittedName>
</protein>
<organism evidence="1">
    <name type="scientific">freshwater metagenome</name>
    <dbReference type="NCBI Taxonomy" id="449393"/>
    <lineage>
        <taxon>unclassified sequences</taxon>
        <taxon>metagenomes</taxon>
        <taxon>ecological metagenomes</taxon>
    </lineage>
</organism>
<sequence length="505" mass="55580">MAGELMGDEMLDVAIIGAGVGGIAAAAMLRRLDGQRFEVFEKGHTVGGTWRDNTYPGCACDVPSHLYSLSFAQNPDWSRSYPAQPEIESYLERTTDSLDLRRSITFGVELEAIQWDGNGSHWVLVFTDGSQRNARSVIMATGPLSRPSMPEIDGLDSFAGTMFHSARWNHDHDLTGDRVAVIGTGASAVQFVPEIAPITAHLTVFQRSAPWVLPRDDRPAPSWRRSLYARIPALQRLHRWRVYLRQELLSVAFVGRGSSAQRIAQRIKDEVRSHIAASISDPAEQERLVPTYEPGCKRLLIANKWYPTLARADVDLCTEKILSITPRGVLTGDGVEHEVDTIILGTGFAASDFPGPIRIEGLGGVDLAERWSSGAATHLGIAVDGFPNLYFLAGPNTGLGHNSIIFMIEAQLHYVRGALLDLRRRGVRATSVSPNAVSEFYDGVQRRLAHTVWTTGCSSWYRSAGGQVDTLWPGTTIEYWWRTRRFRPSLFAPSGPDSGRGASAR</sequence>
<dbReference type="EMBL" id="CAEMXZ010000026">
    <property type="protein sequence ID" value="CAB4323079.1"/>
    <property type="molecule type" value="Genomic_DNA"/>
</dbReference>
<dbReference type="PRINTS" id="PR00368">
    <property type="entry name" value="FADPNR"/>
</dbReference>
<accession>A0A6J5YH80</accession>
<dbReference type="InterPro" id="IPR051209">
    <property type="entry name" value="FAD-bind_Monooxygenase_sf"/>
</dbReference>
<proteinExistence type="predicted"/>
<name>A0A6J5YH80_9ZZZZ</name>
<dbReference type="InterPro" id="IPR036188">
    <property type="entry name" value="FAD/NAD-bd_sf"/>
</dbReference>
<dbReference type="PANTHER" id="PTHR42877:SF4">
    <property type="entry name" value="FAD_NAD(P)-BINDING DOMAIN-CONTAINING PROTEIN-RELATED"/>
    <property type="match status" value="1"/>
</dbReference>
<dbReference type="PRINTS" id="PR00411">
    <property type="entry name" value="PNDRDTASEI"/>
</dbReference>
<dbReference type="AlphaFoldDB" id="A0A6J5YH80"/>
<reference evidence="1" key="1">
    <citation type="submission" date="2020-05" db="EMBL/GenBank/DDBJ databases">
        <authorList>
            <person name="Chiriac C."/>
            <person name="Salcher M."/>
            <person name="Ghai R."/>
            <person name="Kavagutti S V."/>
        </authorList>
    </citation>
    <scope>NUCLEOTIDE SEQUENCE</scope>
</reference>
<gene>
    <name evidence="1" type="ORF">UFOPK1392_00823</name>
</gene>